<feature type="active site" evidence="6">
    <location>
        <position position="81"/>
    </location>
</feature>
<dbReference type="EMBL" id="AP019400">
    <property type="protein sequence ID" value="BBI30767.1"/>
    <property type="molecule type" value="Genomic_DNA"/>
</dbReference>
<evidence type="ECO:0000256" key="5">
    <source>
        <dbReference type="ARBA" id="ARBA00022747"/>
    </source>
</evidence>
<dbReference type="GO" id="GO:0009307">
    <property type="term" value="P:DNA restriction-modification system"/>
    <property type="evidence" value="ECO:0007669"/>
    <property type="project" value="UniProtKB-KW"/>
</dbReference>
<gene>
    <name evidence="8" type="primary">dcm</name>
    <name evidence="8" type="ORF">KCTCHS21_01660</name>
</gene>
<dbReference type="Gene3D" id="3.40.50.150">
    <property type="entry name" value="Vaccinia Virus protein VP39"/>
    <property type="match status" value="1"/>
</dbReference>
<keyword evidence="2 6" id="KW-0489">Methyltransferase</keyword>
<dbReference type="OrthoDB" id="9813719at2"/>
<dbReference type="GO" id="GO:0032259">
    <property type="term" value="P:methylation"/>
    <property type="evidence" value="ECO:0007669"/>
    <property type="project" value="UniProtKB-KW"/>
</dbReference>
<dbReference type="SUPFAM" id="SSF53335">
    <property type="entry name" value="S-adenosyl-L-methionine-dependent methyltransferases"/>
    <property type="match status" value="1"/>
</dbReference>
<evidence type="ECO:0000256" key="6">
    <source>
        <dbReference type="PROSITE-ProRule" id="PRU01016"/>
    </source>
</evidence>
<dbReference type="Proteomes" id="UP000289856">
    <property type="component" value="Chromosome"/>
</dbReference>
<dbReference type="PANTHER" id="PTHR10629">
    <property type="entry name" value="CYTOSINE-SPECIFIC METHYLTRANSFERASE"/>
    <property type="match status" value="1"/>
</dbReference>
<dbReference type="InterPro" id="IPR050390">
    <property type="entry name" value="C5-Methyltransferase"/>
</dbReference>
<keyword evidence="5" id="KW-0680">Restriction system</keyword>
<protein>
    <recommendedName>
        <fullName evidence="1">DNA (cytosine-5-)-methyltransferase</fullName>
        <ecNumber evidence="1">2.1.1.37</ecNumber>
    </recommendedName>
</protein>
<dbReference type="GO" id="GO:0003677">
    <property type="term" value="F:DNA binding"/>
    <property type="evidence" value="ECO:0007669"/>
    <property type="project" value="TreeGrafter"/>
</dbReference>
<dbReference type="PROSITE" id="PS51679">
    <property type="entry name" value="SAM_MT_C5"/>
    <property type="match status" value="1"/>
</dbReference>
<proteinExistence type="inferred from homology"/>
<dbReference type="PANTHER" id="PTHR10629:SF52">
    <property type="entry name" value="DNA (CYTOSINE-5)-METHYLTRANSFERASE 1"/>
    <property type="match status" value="1"/>
</dbReference>
<dbReference type="GO" id="GO:0044027">
    <property type="term" value="P:negative regulation of gene expression via chromosomal CpG island methylation"/>
    <property type="evidence" value="ECO:0007669"/>
    <property type="project" value="TreeGrafter"/>
</dbReference>
<keyword evidence="4 6" id="KW-0949">S-adenosyl-L-methionine</keyword>
<dbReference type="InterPro" id="IPR029063">
    <property type="entry name" value="SAM-dependent_MTases_sf"/>
</dbReference>
<dbReference type="RefSeq" id="WP_130604695.1">
    <property type="nucleotide sequence ID" value="NZ_AP019400.1"/>
</dbReference>
<dbReference type="Gene3D" id="3.90.120.10">
    <property type="entry name" value="DNA Methylase, subunit A, domain 2"/>
    <property type="match status" value="1"/>
</dbReference>
<evidence type="ECO:0000256" key="4">
    <source>
        <dbReference type="ARBA" id="ARBA00022691"/>
    </source>
</evidence>
<evidence type="ECO:0000313" key="8">
    <source>
        <dbReference type="EMBL" id="BBI30767.1"/>
    </source>
</evidence>
<sequence length="409" mass="46383">MSYNAISLFSGAMGLDLGIEKAGFDIRVCVEMDKLAAKTIVENSNIPVINKDINDVTTDEILKTASLKKEEVFLVVGGPPCQAFSTAGARRGLEDFRGNVISNYLRVIKEIEPQFFILENVRGILSTEMSFVPEEYKEYENIVNLKGSVVYFLTKEFEKYGYSVSFSLFNSANYGVPQKRERVIMFGHKGKRIPLPSPTHSATGEETGHKWVTFGEAIEGLNEEDMSFSELSEKMKHYLGFLSGGQYWKHLPKDIVEEAMGNSYHLGGGKTGFYRRLSFNEPSPTLVTSPSMPATMLTHPENLRPLSTQEYARIQQFPDHWRFQGKMLNIYKQIGNAVPVGLGHVAGKTIMDFHLGNYDQDREMKNKIPYSRYKNCSDFEFLPLFEKEIEKQKSLTIEDNQLELVLELV</sequence>
<reference evidence="8 9" key="1">
    <citation type="submission" date="2019-01" db="EMBL/GenBank/DDBJ databases">
        <title>Complete genome sequence of Cohnella hallensis HS21 isolated from Korean fir (Abies koreana) rhizospheric soil.</title>
        <authorList>
            <person name="Jiang L."/>
            <person name="Kang S.W."/>
            <person name="Kim S."/>
            <person name="Jung J."/>
            <person name="Kim C.Y."/>
            <person name="Kim D.H."/>
            <person name="Kim S.W."/>
            <person name="Lee J."/>
        </authorList>
    </citation>
    <scope>NUCLEOTIDE SEQUENCE [LARGE SCALE GENOMIC DNA]</scope>
    <source>
        <strain evidence="8 9">HS21</strain>
    </source>
</reference>
<organism evidence="8 9">
    <name type="scientific">Cohnella abietis</name>
    <dbReference type="NCBI Taxonomy" id="2507935"/>
    <lineage>
        <taxon>Bacteria</taxon>
        <taxon>Bacillati</taxon>
        <taxon>Bacillota</taxon>
        <taxon>Bacilli</taxon>
        <taxon>Bacillales</taxon>
        <taxon>Paenibacillaceae</taxon>
        <taxon>Cohnella</taxon>
    </lineage>
</organism>
<keyword evidence="3 6" id="KW-0808">Transferase</keyword>
<comment type="similarity">
    <text evidence="6 7">Belongs to the class I-like SAM-binding methyltransferase superfamily. C5-methyltransferase family.</text>
</comment>
<dbReference type="REBASE" id="297507">
    <property type="entry name" value="M.CspHS21ORF1660P"/>
</dbReference>
<dbReference type="Pfam" id="PF00145">
    <property type="entry name" value="DNA_methylase"/>
    <property type="match status" value="1"/>
</dbReference>
<accession>A0A3T1CY24</accession>
<dbReference type="NCBIfam" id="TIGR00675">
    <property type="entry name" value="dcm"/>
    <property type="match status" value="1"/>
</dbReference>
<dbReference type="EC" id="2.1.1.37" evidence="1"/>
<evidence type="ECO:0000256" key="7">
    <source>
        <dbReference type="RuleBase" id="RU000416"/>
    </source>
</evidence>
<evidence type="ECO:0000256" key="2">
    <source>
        <dbReference type="ARBA" id="ARBA00022603"/>
    </source>
</evidence>
<dbReference type="AlphaFoldDB" id="A0A3T1CY24"/>
<dbReference type="InterPro" id="IPR001525">
    <property type="entry name" value="C5_MeTfrase"/>
</dbReference>
<evidence type="ECO:0000256" key="3">
    <source>
        <dbReference type="ARBA" id="ARBA00022679"/>
    </source>
</evidence>
<evidence type="ECO:0000256" key="1">
    <source>
        <dbReference type="ARBA" id="ARBA00011975"/>
    </source>
</evidence>
<evidence type="ECO:0000313" key="9">
    <source>
        <dbReference type="Proteomes" id="UP000289856"/>
    </source>
</evidence>
<name>A0A3T1CY24_9BACL</name>
<dbReference type="GO" id="GO:0003886">
    <property type="term" value="F:DNA (cytosine-5-)-methyltransferase activity"/>
    <property type="evidence" value="ECO:0007669"/>
    <property type="project" value="UniProtKB-EC"/>
</dbReference>
<keyword evidence="9" id="KW-1185">Reference proteome</keyword>
<dbReference type="PRINTS" id="PR00105">
    <property type="entry name" value="C5METTRFRASE"/>
</dbReference>
<dbReference type="KEGG" id="cohn:KCTCHS21_01660"/>